<dbReference type="GO" id="GO:0016787">
    <property type="term" value="F:hydrolase activity"/>
    <property type="evidence" value="ECO:0007669"/>
    <property type="project" value="UniProtKB-KW"/>
</dbReference>
<dbReference type="PANTHER" id="PTHR43798">
    <property type="entry name" value="MONOACYLGLYCEROL LIPASE"/>
    <property type="match status" value="1"/>
</dbReference>
<dbReference type="Proteomes" id="UP000264071">
    <property type="component" value="Unassembled WGS sequence"/>
</dbReference>
<dbReference type="Gene3D" id="3.40.50.1820">
    <property type="entry name" value="alpha/beta hydrolase"/>
    <property type="match status" value="1"/>
</dbReference>
<accession>A0A3D4V859</accession>
<evidence type="ECO:0000313" key="2">
    <source>
        <dbReference type="EMBL" id="HCT56517.1"/>
    </source>
</evidence>
<dbReference type="InterPro" id="IPR000073">
    <property type="entry name" value="AB_hydrolase_1"/>
</dbReference>
<keyword evidence="2" id="KW-0378">Hydrolase</keyword>
<dbReference type="InterPro" id="IPR050266">
    <property type="entry name" value="AB_hydrolase_sf"/>
</dbReference>
<dbReference type="Pfam" id="PF12697">
    <property type="entry name" value="Abhydrolase_6"/>
    <property type="match status" value="1"/>
</dbReference>
<sequence length="370" mass="40486">MILSLRSRPAPMGEVMDSGVRNRFFCGFSRPRSTRRHRSLASVALGMALAACTPAQSSPWVDPASHRVTMVFVAPRVQLEVLDWGDPTRTPIVFLAGLGDTGHAFDHFAARFRDAFRPIAITRRGFGASSRPDSGYDSATRSHDILSVLDSLGISRAVLVGHSIAGDELSHFAVAYPDRVIALVYLEAYSYGSDAPGEFPPYPAQSEPPPMTRADSASVQSVMAYWPRRFEYEPVEADVRAVCQFGPTGRLELLPAPNESGRVYEGTNRSEYARVKAPALAIYAPHASLQDLFPGAAGFDEPNRVAALRVLTAQQEYETRQMTRFQTEMRQGVVITMPGATHYLHYRHADAVEGSMRTFLRGLVLGPGGG</sequence>
<comment type="caution">
    <text evidence="2">The sequence shown here is derived from an EMBL/GenBank/DDBJ whole genome shotgun (WGS) entry which is preliminary data.</text>
</comment>
<evidence type="ECO:0000259" key="1">
    <source>
        <dbReference type="Pfam" id="PF12697"/>
    </source>
</evidence>
<dbReference type="EMBL" id="DPIY01000005">
    <property type="protein sequence ID" value="HCT56517.1"/>
    <property type="molecule type" value="Genomic_DNA"/>
</dbReference>
<proteinExistence type="predicted"/>
<feature type="domain" description="AB hydrolase-1" evidence="1">
    <location>
        <begin position="92"/>
        <end position="352"/>
    </location>
</feature>
<gene>
    <name evidence="2" type="ORF">DGD08_04810</name>
</gene>
<dbReference type="PANTHER" id="PTHR43798:SF33">
    <property type="entry name" value="HYDROLASE, PUTATIVE (AFU_ORTHOLOGUE AFUA_2G14860)-RELATED"/>
    <property type="match status" value="1"/>
</dbReference>
<organism evidence="2 3">
    <name type="scientific">Gemmatimonas aurantiaca</name>
    <dbReference type="NCBI Taxonomy" id="173480"/>
    <lineage>
        <taxon>Bacteria</taxon>
        <taxon>Pseudomonadati</taxon>
        <taxon>Gemmatimonadota</taxon>
        <taxon>Gemmatimonadia</taxon>
        <taxon>Gemmatimonadales</taxon>
        <taxon>Gemmatimonadaceae</taxon>
        <taxon>Gemmatimonas</taxon>
    </lineage>
</organism>
<name>A0A3D4V859_9BACT</name>
<dbReference type="AlphaFoldDB" id="A0A3D4V859"/>
<reference evidence="2 3" key="1">
    <citation type="journal article" date="2018" name="Nat. Biotechnol.">
        <title>A standardized bacterial taxonomy based on genome phylogeny substantially revises the tree of life.</title>
        <authorList>
            <person name="Parks D.H."/>
            <person name="Chuvochina M."/>
            <person name="Waite D.W."/>
            <person name="Rinke C."/>
            <person name="Skarshewski A."/>
            <person name="Chaumeil P.A."/>
            <person name="Hugenholtz P."/>
        </authorList>
    </citation>
    <scope>NUCLEOTIDE SEQUENCE [LARGE SCALE GENOMIC DNA]</scope>
    <source>
        <strain evidence="2">UBA8844</strain>
    </source>
</reference>
<evidence type="ECO:0000313" key="3">
    <source>
        <dbReference type="Proteomes" id="UP000264071"/>
    </source>
</evidence>
<dbReference type="SUPFAM" id="SSF53474">
    <property type="entry name" value="alpha/beta-Hydrolases"/>
    <property type="match status" value="1"/>
</dbReference>
<dbReference type="GO" id="GO:0016020">
    <property type="term" value="C:membrane"/>
    <property type="evidence" value="ECO:0007669"/>
    <property type="project" value="TreeGrafter"/>
</dbReference>
<protein>
    <submittedName>
        <fullName evidence="2">Alpha/beta hydrolase</fullName>
    </submittedName>
</protein>
<dbReference type="InterPro" id="IPR029058">
    <property type="entry name" value="AB_hydrolase_fold"/>
</dbReference>